<proteinExistence type="predicted"/>
<organism evidence="1 2">
    <name type="scientific">Kribbella lupini</name>
    <dbReference type="NCBI Taxonomy" id="291602"/>
    <lineage>
        <taxon>Bacteria</taxon>
        <taxon>Bacillati</taxon>
        <taxon>Actinomycetota</taxon>
        <taxon>Actinomycetes</taxon>
        <taxon>Propionibacteriales</taxon>
        <taxon>Kribbellaceae</taxon>
        <taxon>Kribbella</taxon>
    </lineage>
</organism>
<name>A0ABP4NDW3_9ACTN</name>
<evidence type="ECO:0000313" key="2">
    <source>
        <dbReference type="Proteomes" id="UP001500363"/>
    </source>
</evidence>
<gene>
    <name evidence="1" type="ORF">GCM10009741_76870</name>
</gene>
<accession>A0ABP4NDW3</accession>
<dbReference type="EMBL" id="BAAANC010000005">
    <property type="protein sequence ID" value="GAA1560326.1"/>
    <property type="molecule type" value="Genomic_DNA"/>
</dbReference>
<dbReference type="Proteomes" id="UP001500363">
    <property type="component" value="Unassembled WGS sequence"/>
</dbReference>
<evidence type="ECO:0008006" key="3">
    <source>
        <dbReference type="Google" id="ProtNLM"/>
    </source>
</evidence>
<protein>
    <recommendedName>
        <fullName evidence="3">Short subunit dehydrogenase</fullName>
    </recommendedName>
</protein>
<sequence>MNNAGIYPATLTPDLSDADLNAMLAVNVRAPTYWSPTWHRAWSRGGPA</sequence>
<comment type="caution">
    <text evidence="1">The sequence shown here is derived from an EMBL/GenBank/DDBJ whole genome shotgun (WGS) entry which is preliminary data.</text>
</comment>
<evidence type="ECO:0000313" key="1">
    <source>
        <dbReference type="EMBL" id="GAA1560326.1"/>
    </source>
</evidence>
<keyword evidence="2" id="KW-1185">Reference proteome</keyword>
<reference evidence="2" key="1">
    <citation type="journal article" date="2019" name="Int. J. Syst. Evol. Microbiol.">
        <title>The Global Catalogue of Microorganisms (GCM) 10K type strain sequencing project: providing services to taxonomists for standard genome sequencing and annotation.</title>
        <authorList>
            <consortium name="The Broad Institute Genomics Platform"/>
            <consortium name="The Broad Institute Genome Sequencing Center for Infectious Disease"/>
            <person name="Wu L."/>
            <person name="Ma J."/>
        </authorList>
    </citation>
    <scope>NUCLEOTIDE SEQUENCE [LARGE SCALE GENOMIC DNA]</scope>
    <source>
        <strain evidence="2">JCM 14303</strain>
    </source>
</reference>